<accession>A0A1H6N7S7</accession>
<dbReference type="Proteomes" id="UP000199371">
    <property type="component" value="Unassembled WGS sequence"/>
</dbReference>
<gene>
    <name evidence="1" type="ORF">SAMN05660691_03253</name>
</gene>
<evidence type="ECO:0008006" key="3">
    <source>
        <dbReference type="Google" id="ProtNLM"/>
    </source>
</evidence>
<dbReference type="EMBL" id="FNXF01000015">
    <property type="protein sequence ID" value="SEI06471.1"/>
    <property type="molecule type" value="Genomic_DNA"/>
</dbReference>
<keyword evidence="2" id="KW-1185">Reference proteome</keyword>
<dbReference type="STRING" id="173990.SAMN05660691_03253"/>
<reference evidence="2" key="1">
    <citation type="submission" date="2016-10" db="EMBL/GenBank/DDBJ databases">
        <authorList>
            <person name="Varghese N."/>
            <person name="Submissions S."/>
        </authorList>
    </citation>
    <scope>NUCLEOTIDE SEQUENCE [LARGE SCALE GENOMIC DNA]</scope>
    <source>
        <strain evidence="2">DSM 17616</strain>
    </source>
</reference>
<organism evidence="1 2">
    <name type="scientific">Rheinheimera pacifica</name>
    <dbReference type="NCBI Taxonomy" id="173990"/>
    <lineage>
        <taxon>Bacteria</taxon>
        <taxon>Pseudomonadati</taxon>
        <taxon>Pseudomonadota</taxon>
        <taxon>Gammaproteobacteria</taxon>
        <taxon>Chromatiales</taxon>
        <taxon>Chromatiaceae</taxon>
        <taxon>Rheinheimera</taxon>
    </lineage>
</organism>
<sequence length="451" mass="50394">MQTDPGPWQRYQQLYQHCVSQADTSAEALYKSAIQLSKQREALDTAVTYDSISQPIHQLPASLWRIEVLLYLAGCYQLHPLNRRLLLLAGCCSALVSAVQTEPLPYPALTAAKQLKALPQAASVVKVLSGCYATERKQAQWQQTLISLLLTQSEYLSNRSAWQGQIATRLMLSQSDYELDILHQLLQQPVTELTPQPDTFAHLLQHSRFNELRYYDNQALAHYLTISPERSAPLLALASQLNRQQQSVQSVKLAIGIIGRDALPAALAQAELQHYLSALRHPWQEVFSQFCHVLAQALQLFMPKLQSTDSRLLALCCCAPLWLNPLYQRTALVNRSATGYQSLFNPALNCASETYLSQLIELLQLYQLDHYSAAVTAWLQPSTGQRLTAVAVNLQLAWHSSLVLYCAASAQSFNALLSKTTTAGNTAVAADVWLQQLIQRSQCYYPISLKL</sequence>
<evidence type="ECO:0000313" key="1">
    <source>
        <dbReference type="EMBL" id="SEI06471.1"/>
    </source>
</evidence>
<dbReference type="RefSeq" id="WP_092795597.1">
    <property type="nucleotide sequence ID" value="NZ_FNXF01000015.1"/>
</dbReference>
<proteinExistence type="predicted"/>
<evidence type="ECO:0000313" key="2">
    <source>
        <dbReference type="Proteomes" id="UP000199371"/>
    </source>
</evidence>
<dbReference type="AlphaFoldDB" id="A0A1H6N7S7"/>
<protein>
    <recommendedName>
        <fullName evidence="3">HDOD domain-containing protein</fullName>
    </recommendedName>
</protein>
<name>A0A1H6N7S7_9GAMM</name>
<dbReference type="OrthoDB" id="5754770at2"/>